<dbReference type="Proteomes" id="UP000239210">
    <property type="component" value="Unassembled WGS sequence"/>
</dbReference>
<comment type="caution">
    <text evidence="3">The sequence shown here is derived from an EMBL/GenBank/DDBJ whole genome shotgun (WGS) entry which is preliminary data.</text>
</comment>
<evidence type="ECO:0000256" key="1">
    <source>
        <dbReference type="SAM" id="SignalP"/>
    </source>
</evidence>
<keyword evidence="4" id="KW-1185">Reference proteome</keyword>
<feature type="chain" id="PRO_5039385000" evidence="1">
    <location>
        <begin position="40"/>
        <end position="424"/>
    </location>
</feature>
<dbReference type="InterPro" id="IPR011055">
    <property type="entry name" value="Dup_hybrid_motif"/>
</dbReference>
<proteinExistence type="predicted"/>
<reference evidence="3 4" key="1">
    <citation type="submission" date="2018-03" db="EMBL/GenBank/DDBJ databases">
        <title>Genomic Encyclopedia of Archaeal and Bacterial Type Strains, Phase II (KMG-II): from individual species to whole genera.</title>
        <authorList>
            <person name="Goeker M."/>
        </authorList>
    </citation>
    <scope>NUCLEOTIDE SEQUENCE [LARGE SCALE GENOMIC DNA]</scope>
    <source>
        <strain evidence="3 4">DSM 45416</strain>
    </source>
</reference>
<dbReference type="InterPro" id="IPR006311">
    <property type="entry name" value="TAT_signal"/>
</dbReference>
<dbReference type="InterPro" id="IPR050570">
    <property type="entry name" value="Cell_wall_metabolism_enzyme"/>
</dbReference>
<evidence type="ECO:0000313" key="4">
    <source>
        <dbReference type="Proteomes" id="UP000239210"/>
    </source>
</evidence>
<dbReference type="SUPFAM" id="SSF51261">
    <property type="entry name" value="Duplicated hybrid motif"/>
    <property type="match status" value="1"/>
</dbReference>
<dbReference type="AlphaFoldDB" id="A0A2T0TU05"/>
<dbReference type="CDD" id="cd12797">
    <property type="entry name" value="M23_peptidase"/>
    <property type="match status" value="1"/>
</dbReference>
<dbReference type="OrthoDB" id="9809488at2"/>
<evidence type="ECO:0000259" key="2">
    <source>
        <dbReference type="Pfam" id="PF01551"/>
    </source>
</evidence>
<dbReference type="EMBL" id="PVTG01000007">
    <property type="protein sequence ID" value="PRY48998.1"/>
    <property type="molecule type" value="Genomic_DNA"/>
</dbReference>
<gene>
    <name evidence="3" type="ORF">LY71_10780</name>
</gene>
<dbReference type="InterPro" id="IPR016047">
    <property type="entry name" value="M23ase_b-sheet_dom"/>
</dbReference>
<dbReference type="PANTHER" id="PTHR21666">
    <property type="entry name" value="PEPTIDASE-RELATED"/>
    <property type="match status" value="1"/>
</dbReference>
<evidence type="ECO:0000313" key="3">
    <source>
        <dbReference type="EMBL" id="PRY48998.1"/>
    </source>
</evidence>
<dbReference type="PANTHER" id="PTHR21666:SF270">
    <property type="entry name" value="MUREIN HYDROLASE ACTIVATOR ENVC"/>
    <property type="match status" value="1"/>
</dbReference>
<dbReference type="Gene3D" id="2.70.70.10">
    <property type="entry name" value="Glucose Permease (Domain IIA)"/>
    <property type="match status" value="1"/>
</dbReference>
<feature type="signal peptide" evidence="1">
    <location>
        <begin position="1"/>
        <end position="39"/>
    </location>
</feature>
<dbReference type="RefSeq" id="WP_106277375.1">
    <property type="nucleotide sequence ID" value="NZ_PVTG01000007.1"/>
</dbReference>
<dbReference type="Pfam" id="PF01551">
    <property type="entry name" value="Peptidase_M23"/>
    <property type="match status" value="1"/>
</dbReference>
<name>A0A2T0TU05_9ACTN</name>
<organism evidence="3 4">
    <name type="scientific">Geodermatophilus tzadiensis</name>
    <dbReference type="NCBI Taxonomy" id="1137988"/>
    <lineage>
        <taxon>Bacteria</taxon>
        <taxon>Bacillati</taxon>
        <taxon>Actinomycetota</taxon>
        <taxon>Actinomycetes</taxon>
        <taxon>Geodermatophilales</taxon>
        <taxon>Geodermatophilaceae</taxon>
        <taxon>Geodermatophilus</taxon>
    </lineage>
</organism>
<feature type="domain" description="M23ase beta-sheet core" evidence="2">
    <location>
        <begin position="261"/>
        <end position="359"/>
    </location>
</feature>
<sequence length="424" mass="43943">MGTTAAPSPIGRRGRLRPLAWGAALAAALLATGCAAAGAAPPAPASSPATPEDQFTPVVAATLDPGQAPVLGTDGRLHVVYEIQLTNAKPVPATLQEIRVLDGEDPDRVIATIGTVDLPGVLRDLTGKTPAASLVIEPFASRLVLVHVTFDVPADVPASLLHRFLLTGAPLGGGAEPGPLDYTAASYTLTGTPPVLGPPLAGDNWVAFNGCCSADGIHRNTVLPVNGHLADTQRFAIDWMRLDEQGRIVVGDPADVHSYQAYGAEVLAVADATVVATLDSLPDQVPGQLPDPSTITLANVDGNHVVLDLGDGRYAFYAHLQQGSVTVAPGDRVHRGEVLGLLGNSGNTSAPHLHVHLMDGTSVLGSSGLPYTYDALDLVGSLDAAQFAAATSYAGTWDLDLLPTPEPRTEQFPLDLDVVDFPER</sequence>
<protein>
    <submittedName>
        <fullName evidence="3">Peptidase M23-like protein</fullName>
    </submittedName>
</protein>
<keyword evidence="1" id="KW-0732">Signal</keyword>
<dbReference type="PROSITE" id="PS51318">
    <property type="entry name" value="TAT"/>
    <property type="match status" value="1"/>
</dbReference>
<accession>A0A2T0TU05</accession>
<dbReference type="GO" id="GO:0004222">
    <property type="term" value="F:metalloendopeptidase activity"/>
    <property type="evidence" value="ECO:0007669"/>
    <property type="project" value="TreeGrafter"/>
</dbReference>